<dbReference type="InterPro" id="IPR029026">
    <property type="entry name" value="tRNA_m1G_MTases_N"/>
</dbReference>
<evidence type="ECO:0000256" key="2">
    <source>
        <dbReference type="SAM" id="MobiDB-lite"/>
    </source>
</evidence>
<keyword evidence="4" id="KW-1185">Reference proteome</keyword>
<evidence type="ECO:0008006" key="5">
    <source>
        <dbReference type="Google" id="ProtNLM"/>
    </source>
</evidence>
<dbReference type="Gene3D" id="3.40.1280.10">
    <property type="match status" value="2"/>
</dbReference>
<evidence type="ECO:0000256" key="1">
    <source>
        <dbReference type="ARBA" id="ARBA00009841"/>
    </source>
</evidence>
<reference evidence="3 4" key="1">
    <citation type="journal article" date="2023" name="G3 (Bethesda)">
        <title>A chromosome-length genome assembly and annotation of blackberry (Rubus argutus, cv. 'Hillquist').</title>
        <authorList>
            <person name="Bruna T."/>
            <person name="Aryal R."/>
            <person name="Dudchenko O."/>
            <person name="Sargent D.J."/>
            <person name="Mead D."/>
            <person name="Buti M."/>
            <person name="Cavallini A."/>
            <person name="Hytonen T."/>
            <person name="Andres J."/>
            <person name="Pham M."/>
            <person name="Weisz D."/>
            <person name="Mascagni F."/>
            <person name="Usai G."/>
            <person name="Natali L."/>
            <person name="Bassil N."/>
            <person name="Fernandez G.E."/>
            <person name="Lomsadze A."/>
            <person name="Armour M."/>
            <person name="Olukolu B."/>
            <person name="Poorten T."/>
            <person name="Britton C."/>
            <person name="Davik J."/>
            <person name="Ashrafi H."/>
            <person name="Aiden E.L."/>
            <person name="Borodovsky M."/>
            <person name="Worthington M."/>
        </authorList>
    </citation>
    <scope>NUCLEOTIDE SEQUENCE [LARGE SCALE GENOMIC DNA]</scope>
    <source>
        <strain evidence="3">PI 553951</strain>
    </source>
</reference>
<dbReference type="EMBL" id="JBEDUW010000004">
    <property type="protein sequence ID" value="KAK9933395.1"/>
    <property type="molecule type" value="Genomic_DNA"/>
</dbReference>
<comment type="caution">
    <text evidence="3">The sequence shown here is derived from an EMBL/GenBank/DDBJ whole genome shotgun (WGS) entry which is preliminary data.</text>
</comment>
<dbReference type="PANTHER" id="PTHR12150:SF13">
    <property type="entry name" value="METHYLTRANSFERASE C9ORF114-RELATED"/>
    <property type="match status" value="1"/>
</dbReference>
<protein>
    <recommendedName>
        <fullName evidence="5">RNA methyltransferase</fullName>
    </recommendedName>
</protein>
<dbReference type="Proteomes" id="UP001457282">
    <property type="component" value="Unassembled WGS sequence"/>
</dbReference>
<dbReference type="Pfam" id="PF02598">
    <property type="entry name" value="Methyltrn_RNA_3"/>
    <property type="match status" value="1"/>
</dbReference>
<feature type="compositionally biased region" description="Basic residues" evidence="2">
    <location>
        <begin position="29"/>
        <end position="39"/>
    </location>
</feature>
<gene>
    <name evidence="3" type="ORF">M0R45_020593</name>
</gene>
<evidence type="ECO:0000313" key="4">
    <source>
        <dbReference type="Proteomes" id="UP001457282"/>
    </source>
</evidence>
<dbReference type="InterPro" id="IPR003750">
    <property type="entry name" value="Put_MeTrfase-C9orf114-like"/>
</dbReference>
<dbReference type="AlphaFoldDB" id="A0AAW1X9A5"/>
<comment type="similarity">
    <text evidence="1">Belongs to the class IV-like SAM-binding methyltransferase superfamily.</text>
</comment>
<feature type="region of interest" description="Disordered" evidence="2">
    <location>
        <begin position="1"/>
        <end position="41"/>
    </location>
</feature>
<sequence length="310" mass="34462">MGKKKKRTEAEALEPEIKADDIVNGDSHKKTKKKKHKNGKAAPIPTVTVAIAGSIIHNAQSLELATRLAGQIARAVTIFRVEVVVFDNNGESDLPEPNSDENESGAAFLIRILRYLETPQYLRKALFPKHNSLRFVGLLPPLDAPHHLRKHEWGPFREGVTLKERCPDGVGTLVDVGLSKVVSSSKPREEAGTYWGYKVRYASNITSVMTECPGGYDHLIGTSEHGQIINSSDLTIPTFRHLLIAFGGLAGLEESIEEDHNLKAKNVREVFDIYLNTCPHQGSRTIRTEEAILISLQYFQEPINRALQRS</sequence>
<dbReference type="CDD" id="cd18086">
    <property type="entry name" value="HsC9orf114-like"/>
    <property type="match status" value="1"/>
</dbReference>
<evidence type="ECO:0000313" key="3">
    <source>
        <dbReference type="EMBL" id="KAK9933395.1"/>
    </source>
</evidence>
<dbReference type="InterPro" id="IPR029028">
    <property type="entry name" value="Alpha/beta_knot_MTases"/>
</dbReference>
<dbReference type="SUPFAM" id="SSF75217">
    <property type="entry name" value="alpha/beta knot"/>
    <property type="match status" value="1"/>
</dbReference>
<accession>A0AAW1X9A5</accession>
<name>A0AAW1X9A5_RUBAR</name>
<dbReference type="PANTHER" id="PTHR12150">
    <property type="entry name" value="CLASS IV SAM-BINDING METHYLTRANSFERASE-RELATED"/>
    <property type="match status" value="1"/>
</dbReference>
<proteinExistence type="inferred from homology"/>
<organism evidence="3 4">
    <name type="scientific">Rubus argutus</name>
    <name type="common">Southern blackberry</name>
    <dbReference type="NCBI Taxonomy" id="59490"/>
    <lineage>
        <taxon>Eukaryota</taxon>
        <taxon>Viridiplantae</taxon>
        <taxon>Streptophyta</taxon>
        <taxon>Embryophyta</taxon>
        <taxon>Tracheophyta</taxon>
        <taxon>Spermatophyta</taxon>
        <taxon>Magnoliopsida</taxon>
        <taxon>eudicotyledons</taxon>
        <taxon>Gunneridae</taxon>
        <taxon>Pentapetalae</taxon>
        <taxon>rosids</taxon>
        <taxon>fabids</taxon>
        <taxon>Rosales</taxon>
        <taxon>Rosaceae</taxon>
        <taxon>Rosoideae</taxon>
        <taxon>Rosoideae incertae sedis</taxon>
        <taxon>Rubus</taxon>
    </lineage>
</organism>